<evidence type="ECO:0000313" key="1">
    <source>
        <dbReference type="EMBL" id="MBB5624288.1"/>
    </source>
</evidence>
<reference evidence="1 2" key="1">
    <citation type="submission" date="2020-08" db="EMBL/GenBank/DDBJ databases">
        <title>Genomic Encyclopedia of Type Strains, Phase IV (KMG-V): Genome sequencing to study the core and pangenomes of soil and plant-associated prokaryotes.</title>
        <authorList>
            <person name="Whitman W."/>
        </authorList>
    </citation>
    <scope>NUCLEOTIDE SEQUENCE [LARGE SCALE GENOMIC DNA]</scope>
    <source>
        <strain evidence="1 2">MP7CTX6</strain>
    </source>
</reference>
<dbReference type="EMBL" id="JACHCF010000031">
    <property type="protein sequence ID" value="MBB5624288.1"/>
    <property type="molecule type" value="Genomic_DNA"/>
</dbReference>
<evidence type="ECO:0000313" key="2">
    <source>
        <dbReference type="Proteomes" id="UP000537718"/>
    </source>
</evidence>
<dbReference type="InterPro" id="IPR012338">
    <property type="entry name" value="Beta-lactam/transpept-like"/>
</dbReference>
<organism evidence="1 2">
    <name type="scientific">Pedobacter cryoconitis</name>
    <dbReference type="NCBI Taxonomy" id="188932"/>
    <lineage>
        <taxon>Bacteria</taxon>
        <taxon>Pseudomonadati</taxon>
        <taxon>Bacteroidota</taxon>
        <taxon>Sphingobacteriia</taxon>
        <taxon>Sphingobacteriales</taxon>
        <taxon>Sphingobacteriaceae</taxon>
        <taxon>Pedobacter</taxon>
    </lineage>
</organism>
<dbReference type="SUPFAM" id="SSF56601">
    <property type="entry name" value="beta-lactamase/transpeptidase-like"/>
    <property type="match status" value="1"/>
</dbReference>
<dbReference type="RefSeq" id="WP_183870326.1">
    <property type="nucleotide sequence ID" value="NZ_JACHCF010000031.1"/>
</dbReference>
<proteinExistence type="predicted"/>
<sequence length="69" mass="7770">MSYTHHQWDGKKNFARYSRMYDSDGKEIVKTNYAIQASAAAGLTTTIDDLCKFALEVLNGNHISDTLNK</sequence>
<name>A0A7W8YYQ2_9SPHI</name>
<dbReference type="Proteomes" id="UP000537718">
    <property type="component" value="Unassembled WGS sequence"/>
</dbReference>
<dbReference type="AlphaFoldDB" id="A0A7W8YYQ2"/>
<accession>A0A7W8YYQ2</accession>
<gene>
    <name evidence="1" type="ORF">HDE69_005389</name>
</gene>
<protein>
    <submittedName>
        <fullName evidence="1">Uncharacterized protein</fullName>
    </submittedName>
</protein>
<dbReference type="Gene3D" id="3.40.710.10">
    <property type="entry name" value="DD-peptidase/beta-lactamase superfamily"/>
    <property type="match status" value="1"/>
</dbReference>
<comment type="caution">
    <text evidence="1">The sequence shown here is derived from an EMBL/GenBank/DDBJ whole genome shotgun (WGS) entry which is preliminary data.</text>
</comment>